<evidence type="ECO:0000313" key="2">
    <source>
        <dbReference type="Proteomes" id="UP000325315"/>
    </source>
</evidence>
<dbReference type="OrthoDB" id="1903608at2759"/>
<accession>A0A5B6UWC9</accession>
<dbReference type="InterPro" id="IPR036397">
    <property type="entry name" value="RNaseH_sf"/>
</dbReference>
<protein>
    <submittedName>
        <fullName evidence="1">Retroelement pol polyprotein-like</fullName>
    </submittedName>
</protein>
<reference evidence="2" key="1">
    <citation type="journal article" date="2019" name="Plant Biotechnol. J.">
        <title>Genome sequencing of the Australian wild diploid species Gossypium australe highlights disease resistance and delayed gland morphogenesis.</title>
        <authorList>
            <person name="Cai Y."/>
            <person name="Cai X."/>
            <person name="Wang Q."/>
            <person name="Wang P."/>
            <person name="Zhang Y."/>
            <person name="Cai C."/>
            <person name="Xu Y."/>
            <person name="Wang K."/>
            <person name="Zhou Z."/>
            <person name="Wang C."/>
            <person name="Geng S."/>
            <person name="Li B."/>
            <person name="Dong Q."/>
            <person name="Hou Y."/>
            <person name="Wang H."/>
            <person name="Ai P."/>
            <person name="Liu Z."/>
            <person name="Yi F."/>
            <person name="Sun M."/>
            <person name="An G."/>
            <person name="Cheng J."/>
            <person name="Zhang Y."/>
            <person name="Shi Q."/>
            <person name="Xie Y."/>
            <person name="Shi X."/>
            <person name="Chang Y."/>
            <person name="Huang F."/>
            <person name="Chen Y."/>
            <person name="Hong S."/>
            <person name="Mi L."/>
            <person name="Sun Q."/>
            <person name="Zhang L."/>
            <person name="Zhou B."/>
            <person name="Peng R."/>
            <person name="Zhang X."/>
            <person name="Liu F."/>
        </authorList>
    </citation>
    <scope>NUCLEOTIDE SEQUENCE [LARGE SCALE GENOMIC DNA]</scope>
    <source>
        <strain evidence="2">cv. PA1801</strain>
    </source>
</reference>
<keyword evidence="2" id="KW-1185">Reference proteome</keyword>
<dbReference type="InterPro" id="IPR012337">
    <property type="entry name" value="RNaseH-like_sf"/>
</dbReference>
<organism evidence="1 2">
    <name type="scientific">Gossypium australe</name>
    <dbReference type="NCBI Taxonomy" id="47621"/>
    <lineage>
        <taxon>Eukaryota</taxon>
        <taxon>Viridiplantae</taxon>
        <taxon>Streptophyta</taxon>
        <taxon>Embryophyta</taxon>
        <taxon>Tracheophyta</taxon>
        <taxon>Spermatophyta</taxon>
        <taxon>Magnoliopsida</taxon>
        <taxon>eudicotyledons</taxon>
        <taxon>Gunneridae</taxon>
        <taxon>Pentapetalae</taxon>
        <taxon>rosids</taxon>
        <taxon>malvids</taxon>
        <taxon>Malvales</taxon>
        <taxon>Malvaceae</taxon>
        <taxon>Malvoideae</taxon>
        <taxon>Gossypium</taxon>
    </lineage>
</organism>
<dbReference type="EMBL" id="SMMG02000009">
    <property type="protein sequence ID" value="KAA3461287.1"/>
    <property type="molecule type" value="Genomic_DNA"/>
</dbReference>
<comment type="caution">
    <text evidence="1">The sequence shown here is derived from an EMBL/GenBank/DDBJ whole genome shotgun (WGS) entry which is preliminary data.</text>
</comment>
<evidence type="ECO:0000313" key="1">
    <source>
        <dbReference type="EMBL" id="KAA3461287.1"/>
    </source>
</evidence>
<name>A0A5B6UWC9_9ROSI</name>
<sequence>MEATLGPAMFKDAHEFYKACDYYQRTGNQSRRYEMPLQNILEVELFDGNNCILVAVDYVSNWVEVAALPTNDAKSILNFFIKIVLPSFVSFVRQSVMKVPTSIAS</sequence>
<dbReference type="SUPFAM" id="SSF53098">
    <property type="entry name" value="Ribonuclease H-like"/>
    <property type="match status" value="1"/>
</dbReference>
<proteinExistence type="predicted"/>
<dbReference type="Gene3D" id="3.30.420.10">
    <property type="entry name" value="Ribonuclease H-like superfamily/Ribonuclease H"/>
    <property type="match status" value="1"/>
</dbReference>
<dbReference type="AlphaFoldDB" id="A0A5B6UWC9"/>
<dbReference type="InterPro" id="IPR052160">
    <property type="entry name" value="Gypsy_RT_Integrase-like"/>
</dbReference>
<dbReference type="GO" id="GO:0003676">
    <property type="term" value="F:nucleic acid binding"/>
    <property type="evidence" value="ECO:0007669"/>
    <property type="project" value="InterPro"/>
</dbReference>
<gene>
    <name evidence="1" type="ORF">EPI10_027866</name>
</gene>
<dbReference type="Proteomes" id="UP000325315">
    <property type="component" value="Unassembled WGS sequence"/>
</dbReference>
<dbReference type="PANTHER" id="PTHR47266">
    <property type="entry name" value="ENDONUCLEASE-RELATED"/>
    <property type="match status" value="1"/>
</dbReference>